<comment type="subcellular location">
    <subcellularLocation>
        <location evidence="1">Cytoplasm</location>
    </subcellularLocation>
</comment>
<organism evidence="7 8">
    <name type="scientific">Neocucurbitaria cava</name>
    <dbReference type="NCBI Taxonomy" id="798079"/>
    <lineage>
        <taxon>Eukaryota</taxon>
        <taxon>Fungi</taxon>
        <taxon>Dikarya</taxon>
        <taxon>Ascomycota</taxon>
        <taxon>Pezizomycotina</taxon>
        <taxon>Dothideomycetes</taxon>
        <taxon>Pleosporomycetidae</taxon>
        <taxon>Pleosporales</taxon>
        <taxon>Pleosporineae</taxon>
        <taxon>Cucurbitariaceae</taxon>
        <taxon>Neocucurbitaria</taxon>
    </lineage>
</organism>
<dbReference type="SUPFAM" id="SSF56784">
    <property type="entry name" value="HAD-like"/>
    <property type="match status" value="1"/>
</dbReference>
<dbReference type="OrthoDB" id="755951at2759"/>
<dbReference type="Gene3D" id="3.40.50.1000">
    <property type="entry name" value="HAD superfamily/HAD-like"/>
    <property type="match status" value="1"/>
</dbReference>
<dbReference type="Gene3D" id="3.40.50.2000">
    <property type="entry name" value="Glycogen Phosphorylase B"/>
    <property type="match status" value="2"/>
</dbReference>
<keyword evidence="8" id="KW-1185">Reference proteome</keyword>
<evidence type="ECO:0000256" key="2">
    <source>
        <dbReference type="ARBA" id="ARBA00005409"/>
    </source>
</evidence>
<comment type="caution">
    <text evidence="7">The sequence shown here is derived from an EMBL/GenBank/DDBJ whole genome shotgun (WGS) entry which is preliminary data.</text>
</comment>
<dbReference type="GO" id="GO:0005829">
    <property type="term" value="C:cytosol"/>
    <property type="evidence" value="ECO:0007669"/>
    <property type="project" value="TreeGrafter"/>
</dbReference>
<dbReference type="InterPro" id="IPR006379">
    <property type="entry name" value="HAD-SF_hydro_IIB"/>
</dbReference>
<dbReference type="Gene3D" id="3.30.70.1020">
    <property type="entry name" value="Trehalose-6-phosphate phosphatase related protein, domain 2"/>
    <property type="match status" value="1"/>
</dbReference>
<name>A0A9W8Y946_9PLEO</name>
<dbReference type="GO" id="GO:0004805">
    <property type="term" value="F:trehalose-phosphatase activity"/>
    <property type="evidence" value="ECO:0007669"/>
    <property type="project" value="TreeGrafter"/>
</dbReference>
<dbReference type="EMBL" id="JAPEUY010000008">
    <property type="protein sequence ID" value="KAJ4370685.1"/>
    <property type="molecule type" value="Genomic_DNA"/>
</dbReference>
<evidence type="ECO:0000313" key="8">
    <source>
        <dbReference type="Proteomes" id="UP001140560"/>
    </source>
</evidence>
<feature type="region of interest" description="Disordered" evidence="6">
    <location>
        <begin position="29"/>
        <end position="67"/>
    </location>
</feature>
<dbReference type="InterPro" id="IPR023214">
    <property type="entry name" value="HAD_sf"/>
</dbReference>
<dbReference type="FunFam" id="3.40.50.2000:FF:000099">
    <property type="entry name" value="Alpha,alpha-trehalose phosphate synthase subunit, putative"/>
    <property type="match status" value="1"/>
</dbReference>
<dbReference type="GO" id="GO:0030234">
    <property type="term" value="F:enzyme regulator activity"/>
    <property type="evidence" value="ECO:0007669"/>
    <property type="project" value="UniProtKB-ARBA"/>
</dbReference>
<dbReference type="NCBIfam" id="TIGR01484">
    <property type="entry name" value="HAD-SF-IIB"/>
    <property type="match status" value="1"/>
</dbReference>
<dbReference type="SUPFAM" id="SSF53756">
    <property type="entry name" value="UDP-Glycosyltransferase/glycogen phosphorylase"/>
    <property type="match status" value="1"/>
</dbReference>
<evidence type="ECO:0000256" key="6">
    <source>
        <dbReference type="SAM" id="MobiDB-lite"/>
    </source>
</evidence>
<dbReference type="InterPro" id="IPR036412">
    <property type="entry name" value="HAD-like_sf"/>
</dbReference>
<evidence type="ECO:0000256" key="5">
    <source>
        <dbReference type="ARBA" id="ARBA00022553"/>
    </source>
</evidence>
<reference evidence="7" key="1">
    <citation type="submission" date="2022-10" db="EMBL/GenBank/DDBJ databases">
        <title>Tapping the CABI collections for fungal endophytes: first genome assemblies for Collariella, Neodidymelliopsis, Ascochyta clinopodiicola, Didymella pomorum, Didymosphaeria variabile, Neocosmospora piperis and Neocucurbitaria cava.</title>
        <authorList>
            <person name="Hill R."/>
        </authorList>
    </citation>
    <scope>NUCLEOTIDE SEQUENCE</scope>
    <source>
        <strain evidence="7">IMI 356814</strain>
    </source>
</reference>
<evidence type="ECO:0000313" key="7">
    <source>
        <dbReference type="EMBL" id="KAJ4370685.1"/>
    </source>
</evidence>
<comment type="similarity">
    <text evidence="2">In the N-terminal section; belongs to the glycosyltransferase 20 family.</text>
</comment>
<dbReference type="InterPro" id="IPR001830">
    <property type="entry name" value="Glyco_trans_20"/>
</dbReference>
<dbReference type="AlphaFoldDB" id="A0A9W8Y946"/>
<dbReference type="GO" id="GO:0005992">
    <property type="term" value="P:trehalose biosynthetic process"/>
    <property type="evidence" value="ECO:0007669"/>
    <property type="project" value="InterPro"/>
</dbReference>
<dbReference type="NCBIfam" id="TIGR00685">
    <property type="entry name" value="T6PP"/>
    <property type="match status" value="1"/>
</dbReference>
<dbReference type="FunFam" id="3.30.70.1020:FF:000001">
    <property type="entry name" value="Alpha,alpha-trehalose-phosphate synthase [UDP-forming] 1"/>
    <property type="match status" value="1"/>
</dbReference>
<dbReference type="Proteomes" id="UP001140560">
    <property type="component" value="Unassembled WGS sequence"/>
</dbReference>
<dbReference type="PANTHER" id="PTHR10788">
    <property type="entry name" value="TREHALOSE-6-PHOSPHATE SYNTHASE"/>
    <property type="match status" value="1"/>
</dbReference>
<dbReference type="CDD" id="cd03788">
    <property type="entry name" value="GT20_TPS"/>
    <property type="match status" value="1"/>
</dbReference>
<keyword evidence="5" id="KW-0597">Phosphoprotein</keyword>
<accession>A0A9W8Y946</accession>
<dbReference type="PANTHER" id="PTHR10788:SF15">
    <property type="entry name" value="TREHALOSE SYNTHASE COMPLEX REGULATORY SUBUNIT TPS3-RELATED"/>
    <property type="match status" value="1"/>
</dbReference>
<dbReference type="Pfam" id="PF02358">
    <property type="entry name" value="Trehalose_PPase"/>
    <property type="match status" value="1"/>
</dbReference>
<protein>
    <submittedName>
        <fullName evidence="7">Trehalose-6-P synthase/phosphatase complex subunit</fullName>
    </submittedName>
</protein>
<dbReference type="GO" id="GO:0003825">
    <property type="term" value="F:alpha,alpha-trehalose-phosphate synthase (UDP-forming) activity"/>
    <property type="evidence" value="ECO:0007669"/>
    <property type="project" value="TreeGrafter"/>
</dbReference>
<dbReference type="Pfam" id="PF00982">
    <property type="entry name" value="Glyco_transf_20"/>
    <property type="match status" value="1"/>
</dbReference>
<dbReference type="FunFam" id="3.40.50.2000:FF:000036">
    <property type="entry name" value="Alpha,alpha-trehalose-phosphate synthase subunit Tps2"/>
    <property type="match status" value="1"/>
</dbReference>
<gene>
    <name evidence="7" type="primary">TPS3</name>
    <name evidence="7" type="ORF">N0V83_005206</name>
</gene>
<dbReference type="GO" id="GO:0005946">
    <property type="term" value="C:alpha,alpha-trehalose-phosphate synthase complex (UDP-forming)"/>
    <property type="evidence" value="ECO:0007669"/>
    <property type="project" value="TreeGrafter"/>
</dbReference>
<evidence type="ECO:0000256" key="1">
    <source>
        <dbReference type="ARBA" id="ARBA00004496"/>
    </source>
</evidence>
<evidence type="ECO:0000256" key="3">
    <source>
        <dbReference type="ARBA" id="ARBA00006330"/>
    </source>
</evidence>
<evidence type="ECO:0000256" key="4">
    <source>
        <dbReference type="ARBA" id="ARBA00022490"/>
    </source>
</evidence>
<dbReference type="InterPro" id="IPR003337">
    <property type="entry name" value="Trehalose_PPase"/>
</dbReference>
<proteinExistence type="inferred from homology"/>
<keyword evidence="4" id="KW-0963">Cytoplasm</keyword>
<comment type="similarity">
    <text evidence="3">In the C-terminal section; belongs to the trehalose phosphatase family.</text>
</comment>
<sequence>MLSVRPLREAGTFRFLPYTVDFLHDNKIESKSNQTSPARPAPPKLAEVHRKPSVSSSIHSKHEEQPVSLLRRAPPSHIQLPKAPLRMLELEEFFTPGQPSAATHFPKPTDPRGLVRSDAHVPEWGASGLFFNQPQSRADPAPPDTILEYAKAQERAQAQKERMKGSQAGKLTTDPRWATDYKVVPAVQGNGGLTNALRCAVNNKCIKDVLTVGLIGFPTDSLDEDKKAEIYEKLEEEHEAFTVFVSDKDFDGHYAHYCKTILWPVFHYIIPDHPKSKAFLDHSWVYYVKVNQAFADKVVKNYKRGDIIWIHDYHLCLVPQMIRQKLADAQIGFFLHTAFPSSEVFRCLAARKELLDGMLGANLVAFQTNEYAHHFLQTCSRILSVEATEDGVQLENRFVNVWSSPIGIDPHELGIAREVPEVLEWIQTMQDRYKGKKVIVARDKLDSIRGVRQKLLAFELFLNKNPEWRDKVVLIQVATSTTEDTELAATVSEIVTRIDAVHSTLTHNPLVFLRQDIAFSQYLALLSIADALAITSLREGMNLTCHEFVICQDGKASSKKHSPVILSEFTGSAAIFDGADLEVNPWDYNNIAEAFKIALEMTDEEKETRYAKLRNIVMHQTGDVWVSNLSGHLAKVHEEQFKRDTMSIPRLSYNNLSRAYENSWKRLFILDYEGTLAAFGSVSNTVLTNTERVVDILNDLVADEKNAVYVMSGLTVNETELVFDRVRGLGLIAENGCFLREGNSDEWTQFPDEEKTVKWKESVKPILQYYVERVEGSWVEERHCSLIFHYERTYDNETSSRHAGDCANHINDACEQQRVKAVPTKDSVVIEPVDFDKATAAQHIFDKYPETARPDFLLVAGNDRSDENVFRWANQLKDKWVVPNVQTVTVGDRNSVATSTLTNGTTGLLSALSKLTKIRTTP</sequence>